<dbReference type="EMBL" id="SRLO01000179">
    <property type="protein sequence ID" value="TNN69162.1"/>
    <property type="molecule type" value="Genomic_DNA"/>
</dbReference>
<evidence type="ECO:0000313" key="1">
    <source>
        <dbReference type="EMBL" id="TNN69162.1"/>
    </source>
</evidence>
<protein>
    <submittedName>
        <fullName evidence="1">Uncharacterized protein</fullName>
    </submittedName>
</protein>
<accession>A0A4Z2HW92</accession>
<gene>
    <name evidence="1" type="ORF">EYF80_020629</name>
</gene>
<proteinExistence type="predicted"/>
<evidence type="ECO:0000313" key="2">
    <source>
        <dbReference type="Proteomes" id="UP000314294"/>
    </source>
</evidence>
<comment type="caution">
    <text evidence="1">The sequence shown here is derived from an EMBL/GenBank/DDBJ whole genome shotgun (WGS) entry which is preliminary data.</text>
</comment>
<sequence>MKLCPHFTPQPLSFYPGISLPEPRSLGTSQSLSGFPPSQCAYPGFVTANKKVHACCHRMLHDDVATMFKAKPVV</sequence>
<organism evidence="1 2">
    <name type="scientific">Liparis tanakae</name>
    <name type="common">Tanaka's snailfish</name>
    <dbReference type="NCBI Taxonomy" id="230148"/>
    <lineage>
        <taxon>Eukaryota</taxon>
        <taxon>Metazoa</taxon>
        <taxon>Chordata</taxon>
        <taxon>Craniata</taxon>
        <taxon>Vertebrata</taxon>
        <taxon>Euteleostomi</taxon>
        <taxon>Actinopterygii</taxon>
        <taxon>Neopterygii</taxon>
        <taxon>Teleostei</taxon>
        <taxon>Neoteleostei</taxon>
        <taxon>Acanthomorphata</taxon>
        <taxon>Eupercaria</taxon>
        <taxon>Perciformes</taxon>
        <taxon>Cottioidei</taxon>
        <taxon>Cottales</taxon>
        <taxon>Liparidae</taxon>
        <taxon>Liparis</taxon>
    </lineage>
</organism>
<dbReference type="Proteomes" id="UP000314294">
    <property type="component" value="Unassembled WGS sequence"/>
</dbReference>
<dbReference type="AlphaFoldDB" id="A0A4Z2HW92"/>
<reference evidence="1 2" key="1">
    <citation type="submission" date="2019-03" db="EMBL/GenBank/DDBJ databases">
        <title>First draft genome of Liparis tanakae, snailfish: a comprehensive survey of snailfish specific genes.</title>
        <authorList>
            <person name="Kim W."/>
            <person name="Song I."/>
            <person name="Jeong J.-H."/>
            <person name="Kim D."/>
            <person name="Kim S."/>
            <person name="Ryu S."/>
            <person name="Song J.Y."/>
            <person name="Lee S.K."/>
        </authorList>
    </citation>
    <scope>NUCLEOTIDE SEQUENCE [LARGE SCALE GENOMIC DNA]</scope>
    <source>
        <tissue evidence="1">Muscle</tissue>
    </source>
</reference>
<keyword evidence="2" id="KW-1185">Reference proteome</keyword>
<name>A0A4Z2HW92_9TELE</name>